<evidence type="ECO:0000313" key="2">
    <source>
        <dbReference type="Proteomes" id="UP001501456"/>
    </source>
</evidence>
<name>A0ABP7GRP3_9FLAO</name>
<evidence type="ECO:0000313" key="1">
    <source>
        <dbReference type="EMBL" id="GAA3772892.1"/>
    </source>
</evidence>
<dbReference type="Proteomes" id="UP001501456">
    <property type="component" value="Unassembled WGS sequence"/>
</dbReference>
<dbReference type="RefSeq" id="WP_344725987.1">
    <property type="nucleotide sequence ID" value="NZ_BAABBI010000001.1"/>
</dbReference>
<protein>
    <recommendedName>
        <fullName evidence="3">CarboxypepD_reg-like domain-containing protein</fullName>
    </recommendedName>
</protein>
<dbReference type="InterPro" id="IPR008969">
    <property type="entry name" value="CarboxyPept-like_regulatory"/>
</dbReference>
<evidence type="ECO:0008006" key="3">
    <source>
        <dbReference type="Google" id="ProtNLM"/>
    </source>
</evidence>
<reference evidence="2" key="1">
    <citation type="journal article" date="2019" name="Int. J. Syst. Evol. Microbiol.">
        <title>The Global Catalogue of Microorganisms (GCM) 10K type strain sequencing project: providing services to taxonomists for standard genome sequencing and annotation.</title>
        <authorList>
            <consortium name="The Broad Institute Genomics Platform"/>
            <consortium name="The Broad Institute Genome Sequencing Center for Infectious Disease"/>
            <person name="Wu L."/>
            <person name="Ma J."/>
        </authorList>
    </citation>
    <scope>NUCLEOTIDE SEQUENCE [LARGE SCALE GENOMIC DNA]</scope>
    <source>
        <strain evidence="2">JCM 17525</strain>
    </source>
</reference>
<sequence>MKPKLLFIFFSAITWSLYSQNVSRIEIEGKIIAKANEVESVTVFNSSSNKGTFADENGNFKLKVALHDRIQISALQFKTVTVIIDDEILASKKLAVFLTEQINALDEVLILPSGLTGSLEVDVDSVRLISPIVMDFGDIKEYEFPIDHLTKADNTITRQGQFYNGINFAEILGINRWLNKRRRRPSYEELDAEQERKTYDLSQKYSSEYIQENFKIPSDKIQAFYDYIYKNGFNVKLLNKKNELELMEFLLQKSKSFLKQTDAKN</sequence>
<organism evidence="1 2">
    <name type="scientific">Corallibacter vietnamensis</name>
    <dbReference type="NCBI Taxonomy" id="904130"/>
    <lineage>
        <taxon>Bacteria</taxon>
        <taxon>Pseudomonadati</taxon>
        <taxon>Bacteroidota</taxon>
        <taxon>Flavobacteriia</taxon>
        <taxon>Flavobacteriales</taxon>
        <taxon>Flavobacteriaceae</taxon>
        <taxon>Corallibacter</taxon>
    </lineage>
</organism>
<accession>A0ABP7GRP3</accession>
<dbReference type="EMBL" id="BAABBI010000001">
    <property type="protein sequence ID" value="GAA3772892.1"/>
    <property type="molecule type" value="Genomic_DNA"/>
</dbReference>
<proteinExistence type="predicted"/>
<dbReference type="Pfam" id="PF13715">
    <property type="entry name" value="CarbopepD_reg_2"/>
    <property type="match status" value="1"/>
</dbReference>
<gene>
    <name evidence="1" type="ORF">GCM10022271_01200</name>
</gene>
<dbReference type="SUPFAM" id="SSF49464">
    <property type="entry name" value="Carboxypeptidase regulatory domain-like"/>
    <property type="match status" value="1"/>
</dbReference>
<comment type="caution">
    <text evidence="1">The sequence shown here is derived from an EMBL/GenBank/DDBJ whole genome shotgun (WGS) entry which is preliminary data.</text>
</comment>
<keyword evidence="2" id="KW-1185">Reference proteome</keyword>